<dbReference type="Proteomes" id="UP000655588">
    <property type="component" value="Unassembled WGS sequence"/>
</dbReference>
<dbReference type="InterPro" id="IPR009060">
    <property type="entry name" value="UBA-like_sf"/>
</dbReference>
<name>A0A833RNI7_9HYME</name>
<feature type="region of interest" description="Disordered" evidence="1">
    <location>
        <begin position="1"/>
        <end position="30"/>
    </location>
</feature>
<gene>
    <name evidence="2" type="ORF">E2986_11802</name>
</gene>
<keyword evidence="3" id="KW-1185">Reference proteome</keyword>
<dbReference type="AlphaFoldDB" id="A0A833RNI7"/>
<accession>A0A833RNI7</accession>
<organism evidence="2 3">
    <name type="scientific">Frieseomelitta varia</name>
    <dbReference type="NCBI Taxonomy" id="561572"/>
    <lineage>
        <taxon>Eukaryota</taxon>
        <taxon>Metazoa</taxon>
        <taxon>Ecdysozoa</taxon>
        <taxon>Arthropoda</taxon>
        <taxon>Hexapoda</taxon>
        <taxon>Insecta</taxon>
        <taxon>Pterygota</taxon>
        <taxon>Neoptera</taxon>
        <taxon>Endopterygota</taxon>
        <taxon>Hymenoptera</taxon>
        <taxon>Apocrita</taxon>
        <taxon>Aculeata</taxon>
        <taxon>Apoidea</taxon>
        <taxon>Anthophila</taxon>
        <taxon>Apidae</taxon>
        <taxon>Frieseomelitta</taxon>
    </lineage>
</organism>
<reference evidence="2" key="1">
    <citation type="submission" date="2019-11" db="EMBL/GenBank/DDBJ databases">
        <title>The nuclear and mitochondrial genomes of Frieseomelitta varia - a highly eusocial stingless bee (Meliponini) with a permanently sterile worker caste.</title>
        <authorList>
            <person name="Freitas F.C.P."/>
            <person name="Lourenco A.P."/>
            <person name="Nunes F.M.F."/>
            <person name="Paschoal A.R."/>
            <person name="Abreu F.C.P."/>
            <person name="Barbin F.O."/>
            <person name="Bataglia L."/>
            <person name="Cardoso-Junior C.A.M."/>
            <person name="Cervoni M.S."/>
            <person name="Silva S.R."/>
            <person name="Dalarmi F."/>
            <person name="Del Lama M.A."/>
            <person name="Depintor T.S."/>
            <person name="Ferreira K.M."/>
            <person name="Goria P.S."/>
            <person name="Jaskot M.C."/>
            <person name="Lago D.C."/>
            <person name="Luna-Lucena D."/>
            <person name="Moda L.M."/>
            <person name="Nascimento L."/>
            <person name="Pedrino M."/>
            <person name="Rabico F.O."/>
            <person name="Sanches F.C."/>
            <person name="Santos D.E."/>
            <person name="Santos C.G."/>
            <person name="Vieira J."/>
            <person name="Lopes T.F."/>
            <person name="Barchuk A.R."/>
            <person name="Hartfelder K."/>
            <person name="Simoes Z.L.P."/>
            <person name="Bitondi M.M.G."/>
            <person name="Pinheiro D.G."/>
        </authorList>
    </citation>
    <scope>NUCLEOTIDE SEQUENCE</scope>
    <source>
        <strain evidence="2">USP_RPSP 00005682</strain>
        <tissue evidence="2">Whole individual</tissue>
    </source>
</reference>
<dbReference type="SUPFAM" id="SSF46934">
    <property type="entry name" value="UBA-like"/>
    <property type="match status" value="1"/>
</dbReference>
<feature type="compositionally biased region" description="Low complexity" evidence="1">
    <location>
        <begin position="1"/>
        <end position="22"/>
    </location>
</feature>
<evidence type="ECO:0000313" key="2">
    <source>
        <dbReference type="EMBL" id="KAF3419991.1"/>
    </source>
</evidence>
<sequence length="91" mass="9798">MGLTVPPTTTTPSGGTTNPPTTESSDTNQQDAAFSQFMARMVSAMALNQGVEVDGQPVPPPEERYRAQLEQLTAMGFVNREANLQDLSKEI</sequence>
<dbReference type="EMBL" id="WNWW01001020">
    <property type="protein sequence ID" value="KAF3419991.1"/>
    <property type="molecule type" value="Genomic_DNA"/>
</dbReference>
<evidence type="ECO:0000256" key="1">
    <source>
        <dbReference type="SAM" id="MobiDB-lite"/>
    </source>
</evidence>
<dbReference type="Gene3D" id="1.10.8.10">
    <property type="entry name" value="DNA helicase RuvA subunit, C-terminal domain"/>
    <property type="match status" value="1"/>
</dbReference>
<evidence type="ECO:0000313" key="3">
    <source>
        <dbReference type="Proteomes" id="UP000655588"/>
    </source>
</evidence>
<protein>
    <submittedName>
        <fullName evidence="2">Uncharacterized protein</fullName>
    </submittedName>
</protein>
<comment type="caution">
    <text evidence="2">The sequence shown here is derived from an EMBL/GenBank/DDBJ whole genome shotgun (WGS) entry which is preliminary data.</text>
</comment>
<proteinExistence type="predicted"/>